<dbReference type="InterPro" id="IPR008978">
    <property type="entry name" value="HSP20-like_chaperone"/>
</dbReference>
<dbReference type="PROSITE" id="PS01031">
    <property type="entry name" value="SHSP"/>
    <property type="match status" value="1"/>
</dbReference>
<evidence type="ECO:0000313" key="4">
    <source>
        <dbReference type="EMBL" id="KAJ9586551.1"/>
    </source>
</evidence>
<dbReference type="Gene3D" id="2.60.40.790">
    <property type="match status" value="1"/>
</dbReference>
<dbReference type="EMBL" id="JASPKZ010007103">
    <property type="protein sequence ID" value="KAJ9586551.1"/>
    <property type="molecule type" value="Genomic_DNA"/>
</dbReference>
<comment type="caution">
    <text evidence="4">The sequence shown here is derived from an EMBL/GenBank/DDBJ whole genome shotgun (WGS) entry which is preliminary data.</text>
</comment>
<evidence type="ECO:0000259" key="3">
    <source>
        <dbReference type="PROSITE" id="PS01031"/>
    </source>
</evidence>
<proteinExistence type="inferred from homology"/>
<dbReference type="InterPro" id="IPR002068">
    <property type="entry name" value="A-crystallin/Hsp20_dom"/>
</dbReference>
<dbReference type="GO" id="GO:0042026">
    <property type="term" value="P:protein refolding"/>
    <property type="evidence" value="ECO:0007669"/>
    <property type="project" value="TreeGrafter"/>
</dbReference>
<feature type="domain" description="SHSP" evidence="3">
    <location>
        <begin position="1"/>
        <end position="72"/>
    </location>
</feature>
<protein>
    <recommendedName>
        <fullName evidence="3">SHSP domain-containing protein</fullName>
    </recommendedName>
</protein>
<dbReference type="GO" id="GO:0005634">
    <property type="term" value="C:nucleus"/>
    <property type="evidence" value="ECO:0007669"/>
    <property type="project" value="TreeGrafter"/>
</dbReference>
<dbReference type="PRINTS" id="PR00299">
    <property type="entry name" value="ACRYSTALLIN"/>
</dbReference>
<evidence type="ECO:0000313" key="5">
    <source>
        <dbReference type="Proteomes" id="UP001233999"/>
    </source>
</evidence>
<evidence type="ECO:0000256" key="2">
    <source>
        <dbReference type="RuleBase" id="RU003616"/>
    </source>
</evidence>
<dbReference type="GO" id="GO:0009408">
    <property type="term" value="P:response to heat"/>
    <property type="evidence" value="ECO:0007669"/>
    <property type="project" value="TreeGrafter"/>
</dbReference>
<dbReference type="GO" id="GO:0051082">
    <property type="term" value="F:unfolded protein binding"/>
    <property type="evidence" value="ECO:0007669"/>
    <property type="project" value="TreeGrafter"/>
</dbReference>
<gene>
    <name evidence="4" type="ORF">L9F63_028407</name>
</gene>
<dbReference type="AlphaFoldDB" id="A0AAD7ZTQ6"/>
<dbReference type="InterPro" id="IPR001436">
    <property type="entry name" value="Alpha-crystallin/sHSP_animal"/>
</dbReference>
<dbReference type="SUPFAM" id="SSF49764">
    <property type="entry name" value="HSP20-like chaperones"/>
    <property type="match status" value="1"/>
</dbReference>
<dbReference type="GO" id="GO:0005737">
    <property type="term" value="C:cytoplasm"/>
    <property type="evidence" value="ECO:0007669"/>
    <property type="project" value="TreeGrafter"/>
</dbReference>
<dbReference type="PANTHER" id="PTHR45640">
    <property type="entry name" value="HEAT SHOCK PROTEIN HSP-12.2-RELATED"/>
    <property type="match status" value="1"/>
</dbReference>
<name>A0AAD7ZTQ6_DIPPU</name>
<evidence type="ECO:0000256" key="1">
    <source>
        <dbReference type="PROSITE-ProRule" id="PRU00285"/>
    </source>
</evidence>
<feature type="non-terminal residue" evidence="4">
    <location>
        <position position="72"/>
    </location>
</feature>
<organism evidence="4 5">
    <name type="scientific">Diploptera punctata</name>
    <name type="common">Pacific beetle cockroach</name>
    <dbReference type="NCBI Taxonomy" id="6984"/>
    <lineage>
        <taxon>Eukaryota</taxon>
        <taxon>Metazoa</taxon>
        <taxon>Ecdysozoa</taxon>
        <taxon>Arthropoda</taxon>
        <taxon>Hexapoda</taxon>
        <taxon>Insecta</taxon>
        <taxon>Pterygota</taxon>
        <taxon>Neoptera</taxon>
        <taxon>Polyneoptera</taxon>
        <taxon>Dictyoptera</taxon>
        <taxon>Blattodea</taxon>
        <taxon>Blaberoidea</taxon>
        <taxon>Blaberidae</taxon>
        <taxon>Diplopterinae</taxon>
        <taxon>Diploptera</taxon>
    </lineage>
</organism>
<comment type="similarity">
    <text evidence="1 2">Belongs to the small heat shock protein (HSP20) family.</text>
</comment>
<reference evidence="4" key="1">
    <citation type="journal article" date="2023" name="IScience">
        <title>Live-bearing cockroach genome reveals convergent evolutionary mechanisms linked to viviparity in insects and beyond.</title>
        <authorList>
            <person name="Fouks B."/>
            <person name="Harrison M.C."/>
            <person name="Mikhailova A.A."/>
            <person name="Marchal E."/>
            <person name="English S."/>
            <person name="Carruthers M."/>
            <person name="Jennings E.C."/>
            <person name="Chiamaka E.L."/>
            <person name="Frigard R.A."/>
            <person name="Pippel M."/>
            <person name="Attardo G.M."/>
            <person name="Benoit J.B."/>
            <person name="Bornberg-Bauer E."/>
            <person name="Tobe S.S."/>
        </authorList>
    </citation>
    <scope>NUCLEOTIDE SEQUENCE</scope>
    <source>
        <strain evidence="4">Stay&amp;Tobe</strain>
    </source>
</reference>
<dbReference type="CDD" id="cd06526">
    <property type="entry name" value="metazoan_ACD"/>
    <property type="match status" value="1"/>
</dbReference>
<dbReference type="Pfam" id="PF00011">
    <property type="entry name" value="HSP20"/>
    <property type="match status" value="1"/>
</dbReference>
<sequence>VNLDVHQFKPDELTVKMVDDFVVAESKHEEMQDEHGYISRQFQCRYKLPSDMDPGSVLSQLSSDGVLIMLLC</sequence>
<keyword evidence="5" id="KW-1185">Reference proteome</keyword>
<feature type="non-terminal residue" evidence="4">
    <location>
        <position position="1"/>
    </location>
</feature>
<accession>A0AAD7ZTQ6</accession>
<dbReference type="Proteomes" id="UP001233999">
    <property type="component" value="Unassembled WGS sequence"/>
</dbReference>
<dbReference type="PANTHER" id="PTHR45640:SF34">
    <property type="entry name" value="PROTEIN LETHAL(2)ESSENTIAL FOR LIFE"/>
    <property type="match status" value="1"/>
</dbReference>
<reference evidence="4" key="2">
    <citation type="submission" date="2023-05" db="EMBL/GenBank/DDBJ databases">
        <authorList>
            <person name="Fouks B."/>
        </authorList>
    </citation>
    <scope>NUCLEOTIDE SEQUENCE</scope>
    <source>
        <strain evidence="4">Stay&amp;Tobe</strain>
        <tissue evidence="4">Testes</tissue>
    </source>
</reference>